<sequence>MWNIQTGAEINSFCTAARTLTLERIDDKKFLAGLNDGQLYKYDNTLTGPVRCHSGELGSKFNLGVNKF</sequence>
<keyword evidence="2" id="KW-1185">Reference proteome</keyword>
<name>A0A3M7RS49_BRAPC</name>
<evidence type="ECO:0000313" key="2">
    <source>
        <dbReference type="Proteomes" id="UP000276133"/>
    </source>
</evidence>
<comment type="caution">
    <text evidence="1">The sequence shown here is derived from an EMBL/GenBank/DDBJ whole genome shotgun (WGS) entry which is preliminary data.</text>
</comment>
<gene>
    <name evidence="1" type="ORF">BpHYR1_034745</name>
</gene>
<dbReference type="Proteomes" id="UP000276133">
    <property type="component" value="Unassembled WGS sequence"/>
</dbReference>
<protein>
    <submittedName>
        <fullName evidence="1">Uncharacterized protein</fullName>
    </submittedName>
</protein>
<organism evidence="1 2">
    <name type="scientific">Brachionus plicatilis</name>
    <name type="common">Marine rotifer</name>
    <name type="synonym">Brachionus muelleri</name>
    <dbReference type="NCBI Taxonomy" id="10195"/>
    <lineage>
        <taxon>Eukaryota</taxon>
        <taxon>Metazoa</taxon>
        <taxon>Spiralia</taxon>
        <taxon>Gnathifera</taxon>
        <taxon>Rotifera</taxon>
        <taxon>Eurotatoria</taxon>
        <taxon>Monogononta</taxon>
        <taxon>Pseudotrocha</taxon>
        <taxon>Ploima</taxon>
        <taxon>Brachionidae</taxon>
        <taxon>Brachionus</taxon>
    </lineage>
</organism>
<evidence type="ECO:0000313" key="1">
    <source>
        <dbReference type="EMBL" id="RNA26393.1"/>
    </source>
</evidence>
<reference evidence="1 2" key="1">
    <citation type="journal article" date="2018" name="Sci. Rep.">
        <title>Genomic signatures of local adaptation to the degree of environmental predictability in rotifers.</title>
        <authorList>
            <person name="Franch-Gras L."/>
            <person name="Hahn C."/>
            <person name="Garcia-Roger E.M."/>
            <person name="Carmona M.J."/>
            <person name="Serra M."/>
            <person name="Gomez A."/>
        </authorList>
    </citation>
    <scope>NUCLEOTIDE SEQUENCE [LARGE SCALE GENOMIC DNA]</scope>
    <source>
        <strain evidence="1">HYR1</strain>
    </source>
</reference>
<proteinExistence type="predicted"/>
<dbReference type="EMBL" id="REGN01002745">
    <property type="protein sequence ID" value="RNA26393.1"/>
    <property type="molecule type" value="Genomic_DNA"/>
</dbReference>
<accession>A0A3M7RS49</accession>
<dbReference type="AlphaFoldDB" id="A0A3M7RS49"/>